<gene>
    <name evidence="6" type="ORF">C2S53_020646</name>
</gene>
<dbReference type="SUPFAM" id="SSF52266">
    <property type="entry name" value="SGNH hydrolase"/>
    <property type="match status" value="1"/>
</dbReference>
<proteinExistence type="inferred from homology"/>
<keyword evidence="5" id="KW-1133">Transmembrane helix</keyword>
<keyword evidence="4" id="KW-0325">Glycoprotein</keyword>
<dbReference type="InterPro" id="IPR036514">
    <property type="entry name" value="SGNH_hydro_sf"/>
</dbReference>
<evidence type="ECO:0000256" key="2">
    <source>
        <dbReference type="ARBA" id="ARBA00022729"/>
    </source>
</evidence>
<dbReference type="Pfam" id="PF00657">
    <property type="entry name" value="Lipase_GDSL"/>
    <property type="match status" value="1"/>
</dbReference>
<keyword evidence="3" id="KW-0378">Hydrolase</keyword>
<dbReference type="InterPro" id="IPR035669">
    <property type="entry name" value="SGNH_plant_lipase-like"/>
</dbReference>
<dbReference type="GO" id="GO:0016788">
    <property type="term" value="F:hydrolase activity, acting on ester bonds"/>
    <property type="evidence" value="ECO:0007669"/>
    <property type="project" value="InterPro"/>
</dbReference>
<protein>
    <submittedName>
        <fullName evidence="6">Uncharacterized protein</fullName>
    </submittedName>
</protein>
<dbReference type="CDD" id="cd01837">
    <property type="entry name" value="SGNH_plant_lipase_like"/>
    <property type="match status" value="1"/>
</dbReference>
<keyword evidence="5" id="KW-0472">Membrane</keyword>
<accession>A0AAD4IL13</accession>
<dbReference type="EMBL" id="SDAM02029830">
    <property type="protein sequence ID" value="KAH6754743.1"/>
    <property type="molecule type" value="Genomic_DNA"/>
</dbReference>
<comment type="caution">
    <text evidence="6">The sequence shown here is derived from an EMBL/GenBank/DDBJ whole genome shotgun (WGS) entry which is preliminary data.</text>
</comment>
<keyword evidence="5" id="KW-0812">Transmembrane</keyword>
<evidence type="ECO:0000256" key="5">
    <source>
        <dbReference type="SAM" id="Phobius"/>
    </source>
</evidence>
<comment type="similarity">
    <text evidence="1">Belongs to the 'GDSL' lipolytic enzyme family.</text>
</comment>
<evidence type="ECO:0000256" key="1">
    <source>
        <dbReference type="ARBA" id="ARBA00008668"/>
    </source>
</evidence>
<evidence type="ECO:0000256" key="4">
    <source>
        <dbReference type="ARBA" id="ARBA00023180"/>
    </source>
</evidence>
<keyword evidence="7" id="KW-1185">Reference proteome</keyword>
<dbReference type="PANTHER" id="PTHR22835">
    <property type="entry name" value="ZINC FINGER FYVE DOMAIN CONTAINING PROTEIN"/>
    <property type="match status" value="1"/>
</dbReference>
<feature type="transmembrane region" description="Helical" evidence="5">
    <location>
        <begin position="6"/>
        <end position="26"/>
    </location>
</feature>
<reference evidence="6 7" key="1">
    <citation type="journal article" date="2021" name="Nat. Commun.">
        <title>Incipient diploidization of the medicinal plant Perilla within 10,000 years.</title>
        <authorList>
            <person name="Zhang Y."/>
            <person name="Shen Q."/>
            <person name="Leng L."/>
            <person name="Zhang D."/>
            <person name="Chen S."/>
            <person name="Shi Y."/>
            <person name="Ning Z."/>
            <person name="Chen S."/>
        </authorList>
    </citation>
    <scope>NUCLEOTIDE SEQUENCE [LARGE SCALE GENOMIC DNA]</scope>
    <source>
        <strain evidence="7">cv. PC099</strain>
    </source>
</reference>
<dbReference type="Proteomes" id="UP001190926">
    <property type="component" value="Unassembled WGS sequence"/>
</dbReference>
<dbReference type="PANTHER" id="PTHR22835:SF158">
    <property type="entry name" value="GDSL ESTERASE_LIPASE LIP-4-LIKE ISOFORM X1"/>
    <property type="match status" value="1"/>
</dbReference>
<dbReference type="AlphaFoldDB" id="A0AAD4IL13"/>
<evidence type="ECO:0000313" key="7">
    <source>
        <dbReference type="Proteomes" id="UP001190926"/>
    </source>
</evidence>
<dbReference type="InterPro" id="IPR001087">
    <property type="entry name" value="GDSL"/>
</dbReference>
<name>A0AAD4IL13_PERFH</name>
<evidence type="ECO:0000256" key="3">
    <source>
        <dbReference type="ARBA" id="ARBA00022801"/>
    </source>
</evidence>
<evidence type="ECO:0000313" key="6">
    <source>
        <dbReference type="EMBL" id="KAH6754743.1"/>
    </source>
</evidence>
<dbReference type="Gene3D" id="3.40.50.1110">
    <property type="entry name" value="SGNH hydrolase"/>
    <property type="match status" value="1"/>
</dbReference>
<sequence length="358" mass="39250">MSSSKYFFFLAIYIAVVVASLISLGASKCSKAPVLFNFGDSNSDTGGVGALMVENVLMYPNGRIFFQYPTGRLCDAEDLKIGYVTPYLESLNPNFKNGANFALAGSSAMPGEICPYSLKTQVFEFVRFYNRSLQLRLEGHENLLEEDNFRNGLYMIDIGQNDLKNAFDTIPAYDQIIQQRIPKFISKIGEAMQAIYANGGRKFWIHNTGPLGCLPGTLSIKKPNASEVDDYGCVASINRAAQEFNSKLNALCEGLRFELQNSTIVYVDVYAIKYKIIASASSYGFEQPLMACCGYGGPPYNIDPKIGCGKAGHNLCAASSPHISWDGFHYSEAANSIVASMILSGNYSSPPLPFDFFC</sequence>
<organism evidence="6 7">
    <name type="scientific">Perilla frutescens var. hirtella</name>
    <name type="common">Perilla citriodora</name>
    <name type="synonym">Perilla setoyensis</name>
    <dbReference type="NCBI Taxonomy" id="608512"/>
    <lineage>
        <taxon>Eukaryota</taxon>
        <taxon>Viridiplantae</taxon>
        <taxon>Streptophyta</taxon>
        <taxon>Embryophyta</taxon>
        <taxon>Tracheophyta</taxon>
        <taxon>Spermatophyta</taxon>
        <taxon>Magnoliopsida</taxon>
        <taxon>eudicotyledons</taxon>
        <taxon>Gunneridae</taxon>
        <taxon>Pentapetalae</taxon>
        <taxon>asterids</taxon>
        <taxon>lamiids</taxon>
        <taxon>Lamiales</taxon>
        <taxon>Lamiaceae</taxon>
        <taxon>Nepetoideae</taxon>
        <taxon>Elsholtzieae</taxon>
        <taxon>Perilla</taxon>
    </lineage>
</organism>
<keyword evidence="2" id="KW-0732">Signal</keyword>